<dbReference type="Pfam" id="PF02545">
    <property type="entry name" value="Maf"/>
    <property type="match status" value="1"/>
</dbReference>
<dbReference type="InterPro" id="IPR003697">
    <property type="entry name" value="Maf-like"/>
</dbReference>
<comment type="catalytic activity">
    <reaction evidence="3">
        <text>UTP + H2O = UMP + diphosphate + H(+)</text>
        <dbReference type="Rhea" id="RHEA:29395"/>
        <dbReference type="ChEBI" id="CHEBI:15377"/>
        <dbReference type="ChEBI" id="CHEBI:15378"/>
        <dbReference type="ChEBI" id="CHEBI:33019"/>
        <dbReference type="ChEBI" id="CHEBI:46398"/>
        <dbReference type="ChEBI" id="CHEBI:57865"/>
        <dbReference type="EC" id="3.6.1.9"/>
    </reaction>
</comment>
<name>A0A380NNV8_9FIRM</name>
<keyword evidence="3" id="KW-0963">Cytoplasm</keyword>
<dbReference type="RefSeq" id="WP_115311005.1">
    <property type="nucleotide sequence ID" value="NZ_UHIO01000001.1"/>
</dbReference>
<comment type="similarity">
    <text evidence="3">Belongs to the Maf family. YhdE subfamily.</text>
</comment>
<dbReference type="CDD" id="cd00555">
    <property type="entry name" value="Maf"/>
    <property type="match status" value="1"/>
</dbReference>
<dbReference type="Proteomes" id="UP000255367">
    <property type="component" value="Unassembled WGS sequence"/>
</dbReference>
<dbReference type="EMBL" id="UHIO01000001">
    <property type="protein sequence ID" value="SUP45005.1"/>
    <property type="molecule type" value="Genomic_DNA"/>
</dbReference>
<feature type="site" description="Important for substrate specificity" evidence="3">
    <location>
        <position position="74"/>
    </location>
</feature>
<evidence type="ECO:0000256" key="3">
    <source>
        <dbReference type="HAMAP-Rule" id="MF_00528"/>
    </source>
</evidence>
<dbReference type="GO" id="GO:0036218">
    <property type="term" value="F:dTTP diphosphatase activity"/>
    <property type="evidence" value="ECO:0007669"/>
    <property type="project" value="RHEA"/>
</dbReference>
<dbReference type="Gene3D" id="3.90.950.10">
    <property type="match status" value="1"/>
</dbReference>
<comment type="subcellular location">
    <subcellularLocation>
        <location evidence="3">Cytoplasm</location>
    </subcellularLocation>
</comment>
<dbReference type="PANTHER" id="PTHR43213:SF5">
    <property type="entry name" value="BIFUNCTIONAL DTTP_UTP PYROPHOSPHATASE_METHYLTRANSFERASE PROTEIN-RELATED"/>
    <property type="match status" value="1"/>
</dbReference>
<evidence type="ECO:0000256" key="1">
    <source>
        <dbReference type="ARBA" id="ARBA00001968"/>
    </source>
</evidence>
<comment type="caution">
    <text evidence="3">Lacks conserved residue(s) required for the propagation of feature annotation.</text>
</comment>
<accession>A0A380NNV8</accession>
<sequence length="194" mass="21639">MKLYLASGSPRRRELLDQLAIPFTVVKSTYEEHNEQYESPYELVEQQALGKALEAVLPEITANETPYVVLGADTIVVHRNHKLGKPANEIEAKTMLQELSGEYHEVVTGVALCRYEGAHQLVSQKVFHVRTKVYFFPLSDKEIIDYVATGEPLDKAGAYGIQGKGAYLVKGIEGSYTNVVGLPVEMVARELTQW</sequence>
<feature type="active site" description="Proton acceptor" evidence="3">
    <location>
        <position position="73"/>
    </location>
</feature>
<organism evidence="4 5">
    <name type="scientific">Veillonella criceti</name>
    <dbReference type="NCBI Taxonomy" id="103891"/>
    <lineage>
        <taxon>Bacteria</taxon>
        <taxon>Bacillati</taxon>
        <taxon>Bacillota</taxon>
        <taxon>Negativicutes</taxon>
        <taxon>Veillonellales</taxon>
        <taxon>Veillonellaceae</taxon>
        <taxon>Veillonella</taxon>
    </lineage>
</organism>
<dbReference type="PIRSF" id="PIRSF006305">
    <property type="entry name" value="Maf"/>
    <property type="match status" value="1"/>
</dbReference>
<comment type="catalytic activity">
    <reaction evidence="3">
        <text>dTTP + H2O = dTMP + diphosphate + H(+)</text>
        <dbReference type="Rhea" id="RHEA:28534"/>
        <dbReference type="ChEBI" id="CHEBI:15377"/>
        <dbReference type="ChEBI" id="CHEBI:15378"/>
        <dbReference type="ChEBI" id="CHEBI:33019"/>
        <dbReference type="ChEBI" id="CHEBI:37568"/>
        <dbReference type="ChEBI" id="CHEBI:63528"/>
        <dbReference type="EC" id="3.6.1.9"/>
    </reaction>
</comment>
<dbReference type="GO" id="GO:0009117">
    <property type="term" value="P:nucleotide metabolic process"/>
    <property type="evidence" value="ECO:0007669"/>
    <property type="project" value="UniProtKB-KW"/>
</dbReference>
<feature type="site" description="Important for substrate specificity" evidence="3">
    <location>
        <position position="162"/>
    </location>
</feature>
<dbReference type="AlphaFoldDB" id="A0A380NNV8"/>
<evidence type="ECO:0000313" key="4">
    <source>
        <dbReference type="EMBL" id="SUP45005.1"/>
    </source>
</evidence>
<evidence type="ECO:0000313" key="5">
    <source>
        <dbReference type="Proteomes" id="UP000255367"/>
    </source>
</evidence>
<dbReference type="GO" id="GO:0005737">
    <property type="term" value="C:cytoplasm"/>
    <property type="evidence" value="ECO:0007669"/>
    <property type="project" value="UniProtKB-SubCell"/>
</dbReference>
<dbReference type="NCBIfam" id="TIGR00172">
    <property type="entry name" value="maf"/>
    <property type="match status" value="1"/>
</dbReference>
<keyword evidence="5" id="KW-1185">Reference proteome</keyword>
<keyword evidence="3" id="KW-0546">Nucleotide metabolism</keyword>
<reference evidence="4 5" key="1">
    <citation type="submission" date="2018-06" db="EMBL/GenBank/DDBJ databases">
        <authorList>
            <consortium name="Pathogen Informatics"/>
            <person name="Doyle S."/>
        </authorList>
    </citation>
    <scope>NUCLEOTIDE SEQUENCE [LARGE SCALE GENOMIC DNA]</scope>
    <source>
        <strain evidence="4 5">NCTC12020</strain>
    </source>
</reference>
<proteinExistence type="inferred from homology"/>
<dbReference type="SUPFAM" id="SSF52972">
    <property type="entry name" value="ITPase-like"/>
    <property type="match status" value="1"/>
</dbReference>
<evidence type="ECO:0000256" key="2">
    <source>
        <dbReference type="ARBA" id="ARBA00022801"/>
    </source>
</evidence>
<dbReference type="PANTHER" id="PTHR43213">
    <property type="entry name" value="BIFUNCTIONAL DTTP/UTP PYROPHOSPHATASE/METHYLTRANSFERASE PROTEIN-RELATED"/>
    <property type="match status" value="1"/>
</dbReference>
<keyword evidence="2 3" id="KW-0378">Hydrolase</keyword>
<comment type="function">
    <text evidence="3">Nucleoside triphosphate pyrophosphatase that hydrolyzes dTTP and UTP. May have a dual role in cell division arrest and in preventing the incorporation of modified nucleotides into cellular nucleic acids.</text>
</comment>
<gene>
    <name evidence="4" type="primary">maf</name>
    <name evidence="4" type="ORF">NCTC12020_01947</name>
</gene>
<protein>
    <recommendedName>
        <fullName evidence="3">dTTP/UTP pyrophosphatase</fullName>
        <shortName evidence="3">dTTPase/UTPase</shortName>
        <ecNumber evidence="3">3.6.1.9</ecNumber>
    </recommendedName>
    <alternativeName>
        <fullName evidence="3">Nucleoside triphosphate pyrophosphatase</fullName>
    </alternativeName>
    <alternativeName>
        <fullName evidence="3">Nucleotide pyrophosphatase</fullName>
        <shortName evidence="3">Nucleotide PPase</shortName>
    </alternativeName>
</protein>
<dbReference type="OrthoDB" id="9807767at2"/>
<dbReference type="GO" id="GO:0036221">
    <property type="term" value="F:UTP diphosphatase activity"/>
    <property type="evidence" value="ECO:0007669"/>
    <property type="project" value="RHEA"/>
</dbReference>
<dbReference type="EC" id="3.6.1.9" evidence="3"/>
<dbReference type="HAMAP" id="MF_00528">
    <property type="entry name" value="Maf"/>
    <property type="match status" value="1"/>
</dbReference>
<feature type="site" description="Important for substrate specificity" evidence="3">
    <location>
        <position position="11"/>
    </location>
</feature>
<dbReference type="InterPro" id="IPR029001">
    <property type="entry name" value="ITPase-like_fam"/>
</dbReference>
<comment type="cofactor">
    <cofactor evidence="1 3">
        <name>a divalent metal cation</name>
        <dbReference type="ChEBI" id="CHEBI:60240"/>
    </cofactor>
</comment>